<feature type="region of interest" description="Disordered" evidence="11">
    <location>
        <begin position="277"/>
        <end position="302"/>
    </location>
</feature>
<proteinExistence type="inferred from homology"/>
<dbReference type="PROSITE" id="PS50157">
    <property type="entry name" value="ZINC_FINGER_C2H2_2"/>
    <property type="match status" value="3"/>
</dbReference>
<dbReference type="PROSITE" id="PS00028">
    <property type="entry name" value="ZINC_FINGER_C2H2_1"/>
    <property type="match status" value="2"/>
</dbReference>
<protein>
    <submittedName>
        <fullName evidence="14">Protein hunchback</fullName>
    </submittedName>
</protein>
<dbReference type="WBParaSite" id="maker-uti_cns_0008486-snap-gene-0.2-mRNA-1">
    <property type="protein sequence ID" value="maker-uti_cns_0008486-snap-gene-0.2-mRNA-1"/>
    <property type="gene ID" value="maker-uti_cns_0008486-snap-gene-0.2"/>
</dbReference>
<evidence type="ECO:0000256" key="3">
    <source>
        <dbReference type="ARBA" id="ARBA00022473"/>
    </source>
</evidence>
<keyword evidence="13" id="KW-1185">Reference proteome</keyword>
<accession>A0A1I8HXP3</accession>
<comment type="similarity">
    <text evidence="2">Belongs to the hunchback C2H2-type zinc-finger protein family.</text>
</comment>
<evidence type="ECO:0000256" key="7">
    <source>
        <dbReference type="ARBA" id="ARBA00022833"/>
    </source>
</evidence>
<feature type="compositionally biased region" description="Polar residues" evidence="11">
    <location>
        <begin position="289"/>
        <end position="302"/>
    </location>
</feature>
<dbReference type="InterPro" id="IPR013087">
    <property type="entry name" value="Znf_C2H2_type"/>
</dbReference>
<evidence type="ECO:0000256" key="11">
    <source>
        <dbReference type="SAM" id="MobiDB-lite"/>
    </source>
</evidence>
<keyword evidence="9" id="KW-0539">Nucleus</keyword>
<feature type="domain" description="C2H2-type" evidence="12">
    <location>
        <begin position="7"/>
        <end position="35"/>
    </location>
</feature>
<evidence type="ECO:0000256" key="2">
    <source>
        <dbReference type="ARBA" id="ARBA00007746"/>
    </source>
</evidence>
<dbReference type="GO" id="GO:0040034">
    <property type="term" value="P:regulation of development, heterochronic"/>
    <property type="evidence" value="ECO:0007669"/>
    <property type="project" value="UniProtKB-ARBA"/>
</dbReference>
<sequence>MGTHYDYQCPSCDYRSRTEGRLRRHIKDFHAEVPPENYSGKPSATRVSRPKLHRCKQCSFVTEEKEAFWQHSRGHIKDEKLLECPRCPFVTEYKHHLEYHIRNHFGSKPFKCGKCNYQCVNKSMLNSHMKSHTNVYQYRCLHCSYATKYCHSLKQHLRKNAAAPPAAPAAADVIDGAAINSEPQRAHRSTAAPGGPLDLSGCRRPSGQLNGNGGVGTGDDTSAGTTEDNGDADNRGSPEAGVSAPFNLDEADPTPSRTPHFKKRLLEQFDDDSIASAAATSTADSSSTVQQVAPSSPTPNSAVATERQQECHFCGIVFKEPLMFDLHMGYHGYENPFKCNRCGLEARDRLDFFIHLARSPHL</sequence>
<dbReference type="GO" id="GO:0008270">
    <property type="term" value="F:zinc ion binding"/>
    <property type="evidence" value="ECO:0007669"/>
    <property type="project" value="UniProtKB-KW"/>
</dbReference>
<keyword evidence="7" id="KW-0862">Zinc</keyword>
<evidence type="ECO:0000259" key="12">
    <source>
        <dbReference type="PROSITE" id="PS50157"/>
    </source>
</evidence>
<feature type="domain" description="C2H2-type" evidence="12">
    <location>
        <begin position="82"/>
        <end position="109"/>
    </location>
</feature>
<dbReference type="FunFam" id="3.30.160.60:FF:001301">
    <property type="entry name" value="Blast:Protein hunchback"/>
    <property type="match status" value="1"/>
</dbReference>
<dbReference type="SUPFAM" id="SSF57667">
    <property type="entry name" value="beta-beta-alpha zinc fingers"/>
    <property type="match status" value="2"/>
</dbReference>
<dbReference type="GO" id="GO:0000977">
    <property type="term" value="F:RNA polymerase II transcription regulatory region sequence-specific DNA binding"/>
    <property type="evidence" value="ECO:0007669"/>
    <property type="project" value="UniProtKB-ARBA"/>
</dbReference>
<dbReference type="Gene3D" id="3.30.160.60">
    <property type="entry name" value="Classic Zinc Finger"/>
    <property type="match status" value="3"/>
</dbReference>
<dbReference type="PANTHER" id="PTHR24392:SF49">
    <property type="entry name" value="PROTEIN HUNCHBACK"/>
    <property type="match status" value="1"/>
</dbReference>
<dbReference type="Proteomes" id="UP000095280">
    <property type="component" value="Unplaced"/>
</dbReference>
<evidence type="ECO:0000313" key="13">
    <source>
        <dbReference type="Proteomes" id="UP000095280"/>
    </source>
</evidence>
<feature type="compositionally biased region" description="Low complexity" evidence="11">
    <location>
        <begin position="277"/>
        <end position="288"/>
    </location>
</feature>
<evidence type="ECO:0000256" key="5">
    <source>
        <dbReference type="ARBA" id="ARBA00022737"/>
    </source>
</evidence>
<dbReference type="Pfam" id="PF00096">
    <property type="entry name" value="zf-C2H2"/>
    <property type="match status" value="1"/>
</dbReference>
<comment type="subcellular location">
    <subcellularLocation>
        <location evidence="1">Nucleus</location>
    </subcellularLocation>
</comment>
<dbReference type="SMART" id="SM00355">
    <property type="entry name" value="ZnF_C2H2"/>
    <property type="match status" value="7"/>
</dbReference>
<name>A0A1I8HXP3_9PLAT</name>
<evidence type="ECO:0000256" key="4">
    <source>
        <dbReference type="ARBA" id="ARBA00022723"/>
    </source>
</evidence>
<dbReference type="GO" id="GO:0035282">
    <property type="term" value="P:segmentation"/>
    <property type="evidence" value="ECO:0007669"/>
    <property type="project" value="UniProtKB-KW"/>
</dbReference>
<organism evidence="13 14">
    <name type="scientific">Macrostomum lignano</name>
    <dbReference type="NCBI Taxonomy" id="282301"/>
    <lineage>
        <taxon>Eukaryota</taxon>
        <taxon>Metazoa</taxon>
        <taxon>Spiralia</taxon>
        <taxon>Lophotrochozoa</taxon>
        <taxon>Platyhelminthes</taxon>
        <taxon>Rhabditophora</taxon>
        <taxon>Macrostomorpha</taxon>
        <taxon>Macrostomida</taxon>
        <taxon>Macrostomidae</taxon>
        <taxon>Macrostomum</taxon>
    </lineage>
</organism>
<reference evidence="14" key="1">
    <citation type="submission" date="2016-11" db="UniProtKB">
        <authorList>
            <consortium name="WormBaseParasite"/>
        </authorList>
    </citation>
    <scope>IDENTIFICATION</scope>
</reference>
<feature type="region of interest" description="Disordered" evidence="11">
    <location>
        <begin position="182"/>
        <end position="259"/>
    </location>
</feature>
<dbReference type="InterPro" id="IPR036236">
    <property type="entry name" value="Znf_C2H2_sf"/>
</dbReference>
<evidence type="ECO:0000313" key="14">
    <source>
        <dbReference type="WBParaSite" id="maker-uti_cns_0008486-snap-gene-0.2-mRNA-1"/>
    </source>
</evidence>
<keyword evidence="3" id="KW-0217">Developmental protein</keyword>
<keyword evidence="5" id="KW-0677">Repeat</keyword>
<evidence type="ECO:0000256" key="9">
    <source>
        <dbReference type="ARBA" id="ARBA00023242"/>
    </source>
</evidence>
<evidence type="ECO:0000256" key="6">
    <source>
        <dbReference type="ARBA" id="ARBA00022771"/>
    </source>
</evidence>
<evidence type="ECO:0000256" key="1">
    <source>
        <dbReference type="ARBA" id="ARBA00004123"/>
    </source>
</evidence>
<dbReference type="FunFam" id="3.30.160.60:FF:002883">
    <property type="entry name" value="Hunchback-like protein"/>
    <property type="match status" value="1"/>
</dbReference>
<evidence type="ECO:0000256" key="10">
    <source>
        <dbReference type="PROSITE-ProRule" id="PRU00042"/>
    </source>
</evidence>
<keyword evidence="6 10" id="KW-0863">Zinc-finger</keyword>
<keyword evidence="4" id="KW-0479">Metal-binding</keyword>
<evidence type="ECO:0000256" key="8">
    <source>
        <dbReference type="ARBA" id="ARBA00023125"/>
    </source>
</evidence>
<dbReference type="PANTHER" id="PTHR24392">
    <property type="entry name" value="ZINC FINGER PROTEIN"/>
    <property type="match status" value="1"/>
</dbReference>
<feature type="domain" description="C2H2-type" evidence="12">
    <location>
        <begin position="110"/>
        <end position="137"/>
    </location>
</feature>
<dbReference type="GO" id="GO:0005634">
    <property type="term" value="C:nucleus"/>
    <property type="evidence" value="ECO:0007669"/>
    <property type="project" value="UniProtKB-SubCell"/>
</dbReference>
<dbReference type="GO" id="GO:0000122">
    <property type="term" value="P:negative regulation of transcription by RNA polymerase II"/>
    <property type="evidence" value="ECO:0007669"/>
    <property type="project" value="UniProtKB-ARBA"/>
</dbReference>
<keyword evidence="8" id="KW-0238">DNA-binding</keyword>
<dbReference type="AlphaFoldDB" id="A0A1I8HXP3"/>